<feature type="domain" description="RNase III" evidence="10">
    <location>
        <begin position="115"/>
        <end position="239"/>
    </location>
</feature>
<comment type="function">
    <text evidence="8">Digests double-stranded RNA. Involved in the processing of primary rRNA transcript to yield the immediate precursors to the large and small rRNAs (23S and 16S). Processes some mRNAs, and tRNAs when they are encoded in the rRNA operon. Processes pre-crRNA and tracrRNA of type II CRISPR loci if present in the organism.</text>
</comment>
<evidence type="ECO:0000256" key="9">
    <source>
        <dbReference type="SAM" id="MobiDB-lite"/>
    </source>
</evidence>
<dbReference type="GO" id="GO:0010468">
    <property type="term" value="P:regulation of gene expression"/>
    <property type="evidence" value="ECO:0007669"/>
    <property type="project" value="TreeGrafter"/>
</dbReference>
<comment type="subcellular location">
    <subcellularLocation>
        <location evidence="8">Cytoplasm</location>
    </subcellularLocation>
</comment>
<feature type="compositionally biased region" description="Basic and acidic residues" evidence="9">
    <location>
        <begin position="16"/>
        <end position="33"/>
    </location>
</feature>
<evidence type="ECO:0000313" key="12">
    <source>
        <dbReference type="Proteomes" id="UP000260136"/>
    </source>
</evidence>
<dbReference type="PROSITE" id="PS00517">
    <property type="entry name" value="RNASE_3_1"/>
    <property type="match status" value="1"/>
</dbReference>
<dbReference type="PANTHER" id="PTHR11207">
    <property type="entry name" value="RIBONUCLEASE III"/>
    <property type="match status" value="1"/>
</dbReference>
<dbReference type="PROSITE" id="PS50142">
    <property type="entry name" value="RNASE_3_2"/>
    <property type="match status" value="1"/>
</dbReference>
<evidence type="ECO:0000256" key="2">
    <source>
        <dbReference type="ARBA" id="ARBA00010183"/>
    </source>
</evidence>
<keyword evidence="8" id="KW-0698">rRNA processing</keyword>
<keyword evidence="7" id="KW-0694">RNA-binding</keyword>
<evidence type="ECO:0000256" key="7">
    <source>
        <dbReference type="ARBA" id="ARBA00022884"/>
    </source>
</evidence>
<dbReference type="EC" id="3.1.26.3" evidence="8"/>
<dbReference type="Gene3D" id="1.10.1520.10">
    <property type="entry name" value="Ribonuclease III domain"/>
    <property type="match status" value="1"/>
</dbReference>
<keyword evidence="6 8" id="KW-0378">Hydrolase</keyword>
<dbReference type="InterPro" id="IPR014720">
    <property type="entry name" value="dsRBD_dom"/>
</dbReference>
<dbReference type="GO" id="GO:0046872">
    <property type="term" value="F:metal ion binding"/>
    <property type="evidence" value="ECO:0007669"/>
    <property type="project" value="UniProtKB-KW"/>
</dbReference>
<dbReference type="STRING" id="1006581.GCW_92786"/>
<keyword evidence="3 8" id="KW-0507">mRNA processing</keyword>
<keyword evidence="5 8" id="KW-0255">Endonuclease</keyword>
<protein>
    <recommendedName>
        <fullName evidence="8">Ribonuclease 3</fullName>
        <ecNumber evidence="8">3.1.26.3</ecNumber>
    </recommendedName>
    <alternativeName>
        <fullName evidence="8">Ribonuclease III</fullName>
        <shortName evidence="8">RNase III</shortName>
    </alternativeName>
</protein>
<evidence type="ECO:0000259" key="10">
    <source>
        <dbReference type="PROSITE" id="PS50142"/>
    </source>
</evidence>
<reference evidence="12" key="1">
    <citation type="submission" date="2018-06" db="EMBL/GenBank/DDBJ databases">
        <authorList>
            <consortium name="Pathogen Informatics"/>
        </authorList>
    </citation>
    <scope>NUCLEOTIDE SEQUENCE [LARGE SCALE GENOMIC DNA]</scope>
    <source>
        <strain evidence="12">NCTC10115</strain>
    </source>
</reference>
<dbReference type="SUPFAM" id="SSF69065">
    <property type="entry name" value="RNase III domain-like"/>
    <property type="match status" value="1"/>
</dbReference>
<evidence type="ECO:0000256" key="6">
    <source>
        <dbReference type="ARBA" id="ARBA00022801"/>
    </source>
</evidence>
<evidence type="ECO:0000256" key="5">
    <source>
        <dbReference type="ARBA" id="ARBA00022759"/>
    </source>
</evidence>
<organism evidence="11 12">
    <name type="scientific">Mycoplasmoides gallisepticum</name>
    <name type="common">Mycoplasma gallisepticum</name>
    <dbReference type="NCBI Taxonomy" id="2096"/>
    <lineage>
        <taxon>Bacteria</taxon>
        <taxon>Bacillati</taxon>
        <taxon>Mycoplasmatota</taxon>
        <taxon>Mycoplasmoidales</taxon>
        <taxon>Mycoplasmoidaceae</taxon>
        <taxon>Mycoplasmoides</taxon>
    </lineage>
</organism>
<keyword evidence="8" id="KW-0479">Metal-binding</keyword>
<dbReference type="GO" id="GO:0004525">
    <property type="term" value="F:ribonuclease III activity"/>
    <property type="evidence" value="ECO:0007669"/>
    <property type="project" value="UniProtKB-UniRule"/>
</dbReference>
<feature type="compositionally biased region" description="Low complexity" evidence="9">
    <location>
        <begin position="34"/>
        <end position="43"/>
    </location>
</feature>
<dbReference type="Gene3D" id="3.30.160.20">
    <property type="match status" value="1"/>
</dbReference>
<dbReference type="CDD" id="cd00593">
    <property type="entry name" value="RIBOc"/>
    <property type="match status" value="1"/>
</dbReference>
<comment type="catalytic activity">
    <reaction evidence="1 8">
        <text>Endonucleolytic cleavage to 5'-phosphomonoester.</text>
        <dbReference type="EC" id="3.1.26.3"/>
    </reaction>
</comment>
<comment type="subunit">
    <text evidence="8">Homodimer.</text>
</comment>
<dbReference type="GO" id="GO:0006364">
    <property type="term" value="P:rRNA processing"/>
    <property type="evidence" value="ECO:0007669"/>
    <property type="project" value="UniProtKB-UniRule"/>
</dbReference>
<accession>A0A3B0PG01</accession>
<comment type="cofactor">
    <cofactor evidence="8">
        <name>Mg(2+)</name>
        <dbReference type="ChEBI" id="CHEBI:18420"/>
    </cofactor>
</comment>
<feature type="active site" evidence="8">
    <location>
        <position position="228"/>
    </location>
</feature>
<feature type="binding site" evidence="8">
    <location>
        <position position="155"/>
    </location>
    <ligand>
        <name>Mg(2+)</name>
        <dbReference type="ChEBI" id="CHEBI:18420"/>
    </ligand>
</feature>
<keyword evidence="8" id="KW-0819">tRNA processing</keyword>
<feature type="active site" evidence="8">
    <location>
        <position position="159"/>
    </location>
</feature>
<evidence type="ECO:0000256" key="8">
    <source>
        <dbReference type="HAMAP-Rule" id="MF_00104"/>
    </source>
</evidence>
<dbReference type="HAMAP" id="MF_00104">
    <property type="entry name" value="RNase_III"/>
    <property type="match status" value="1"/>
</dbReference>
<dbReference type="GO" id="GO:0008033">
    <property type="term" value="P:tRNA processing"/>
    <property type="evidence" value="ECO:0007669"/>
    <property type="project" value="UniProtKB-KW"/>
</dbReference>
<dbReference type="SUPFAM" id="SSF54768">
    <property type="entry name" value="dsRNA-binding domain-like"/>
    <property type="match status" value="1"/>
</dbReference>
<evidence type="ECO:0000256" key="1">
    <source>
        <dbReference type="ARBA" id="ARBA00000109"/>
    </source>
</evidence>
<feature type="compositionally biased region" description="Low complexity" evidence="9">
    <location>
        <begin position="1"/>
        <end position="15"/>
    </location>
</feature>
<dbReference type="Pfam" id="PF00035">
    <property type="entry name" value="dsrm"/>
    <property type="match status" value="1"/>
</dbReference>
<feature type="region of interest" description="Disordered" evidence="9">
    <location>
        <begin position="1"/>
        <end position="59"/>
    </location>
</feature>
<dbReference type="CDD" id="cd10845">
    <property type="entry name" value="DSRM_RNAse_III_family"/>
    <property type="match status" value="1"/>
</dbReference>
<evidence type="ECO:0000256" key="3">
    <source>
        <dbReference type="ARBA" id="ARBA00022664"/>
    </source>
</evidence>
<proteinExistence type="inferred from homology"/>
<gene>
    <name evidence="11" type="primary">MCYN0793</name>
    <name evidence="8" type="synonym">rnc</name>
    <name evidence="11" type="ORF">NCTC10115_01082</name>
</gene>
<evidence type="ECO:0000256" key="4">
    <source>
        <dbReference type="ARBA" id="ARBA00022722"/>
    </source>
</evidence>
<dbReference type="InterPro" id="IPR000999">
    <property type="entry name" value="RNase_III_dom"/>
</dbReference>
<name>A0A3B0PG01_MYCGL</name>
<dbReference type="Proteomes" id="UP000260136">
    <property type="component" value="Chromosome"/>
</dbReference>
<sequence>MNNNQQKTNNNNQKNSVDKSENDNNKKKSEANQKQENLNPNNNNKKKEDSKNESNNIPLINKNISDQQIVKISNYIKDNYPVIYADLKEKNRLGFNSNLDDDKLIVYANYEDKDLELLLKKFKVVTNNIGLYEEALTHNSYANEMHLKYNYQRLEFLGDAIINKIVAEYLFNHSDSSEGEMTKDRIKIIQSNTLIKAATQLELINYIRVGEGLKIAPLSPKILEDIFEAFIGAMYLDQGEYAVRKILNYTIIGYYQKGQLTENTDYKSIFQEIIHSTGLNMKIHYERTYDRQKNLHTVSLYAGGIMYGEGKDSSTHKAEIKAAKEAISKFRGLLKLEK</sequence>
<dbReference type="GO" id="GO:0006397">
    <property type="term" value="P:mRNA processing"/>
    <property type="evidence" value="ECO:0007669"/>
    <property type="project" value="UniProtKB-UniRule"/>
</dbReference>
<feature type="binding site" evidence="8">
    <location>
        <position position="228"/>
    </location>
    <ligand>
        <name>Mg(2+)</name>
        <dbReference type="ChEBI" id="CHEBI:18420"/>
    </ligand>
</feature>
<dbReference type="SMART" id="SM00535">
    <property type="entry name" value="RIBOc"/>
    <property type="match status" value="1"/>
</dbReference>
<dbReference type="GO" id="GO:0005737">
    <property type="term" value="C:cytoplasm"/>
    <property type="evidence" value="ECO:0007669"/>
    <property type="project" value="UniProtKB-SubCell"/>
</dbReference>
<keyword evidence="4 8" id="KW-0540">Nuclease</keyword>
<dbReference type="InterPro" id="IPR036389">
    <property type="entry name" value="RNase_III_sf"/>
</dbReference>
<dbReference type="EMBL" id="LS991952">
    <property type="protein sequence ID" value="SYV94817.1"/>
    <property type="molecule type" value="Genomic_DNA"/>
</dbReference>
<dbReference type="AlphaFoldDB" id="A0A3B0PG01"/>
<dbReference type="PANTHER" id="PTHR11207:SF0">
    <property type="entry name" value="RIBONUCLEASE 3"/>
    <property type="match status" value="1"/>
</dbReference>
<feature type="binding site" evidence="8">
    <location>
        <position position="225"/>
    </location>
    <ligand>
        <name>Mg(2+)</name>
        <dbReference type="ChEBI" id="CHEBI:18420"/>
    </ligand>
</feature>
<dbReference type="InterPro" id="IPR011907">
    <property type="entry name" value="RNase_III"/>
</dbReference>
<dbReference type="NCBIfam" id="TIGR02191">
    <property type="entry name" value="RNaseIII"/>
    <property type="match status" value="1"/>
</dbReference>
<comment type="similarity">
    <text evidence="2">Belongs to the ribonuclease III family.</text>
</comment>
<dbReference type="GO" id="GO:0003725">
    <property type="term" value="F:double-stranded RNA binding"/>
    <property type="evidence" value="ECO:0007669"/>
    <property type="project" value="TreeGrafter"/>
</dbReference>
<keyword evidence="8" id="KW-0963">Cytoplasm</keyword>
<dbReference type="Pfam" id="PF14622">
    <property type="entry name" value="Ribonucleas_3_3"/>
    <property type="match status" value="1"/>
</dbReference>
<evidence type="ECO:0000313" key="11">
    <source>
        <dbReference type="EMBL" id="SYV94817.1"/>
    </source>
</evidence>
<keyword evidence="8" id="KW-0460">Magnesium</keyword>